<evidence type="ECO:0008006" key="3">
    <source>
        <dbReference type="Google" id="ProtNLM"/>
    </source>
</evidence>
<proteinExistence type="predicted"/>
<dbReference type="EMBL" id="CAXJIO010000001">
    <property type="protein sequence ID" value="CAL2101013.1"/>
    <property type="molecule type" value="Genomic_DNA"/>
</dbReference>
<keyword evidence="2" id="KW-1185">Reference proteome</keyword>
<gene>
    <name evidence="1" type="ORF">T190423A01A_100001</name>
</gene>
<dbReference type="InterPro" id="IPR025636">
    <property type="entry name" value="DUF4294"/>
</dbReference>
<organism evidence="1 2">
    <name type="scientific">Tenacibaculum polynesiense</name>
    <dbReference type="NCBI Taxonomy" id="3137857"/>
    <lineage>
        <taxon>Bacteria</taxon>
        <taxon>Pseudomonadati</taxon>
        <taxon>Bacteroidota</taxon>
        <taxon>Flavobacteriia</taxon>
        <taxon>Flavobacteriales</taxon>
        <taxon>Flavobacteriaceae</taxon>
        <taxon>Tenacibaculum</taxon>
    </lineage>
</organism>
<comment type="caution">
    <text evidence="1">The sequence shown here is derived from an EMBL/GenBank/DDBJ whole genome shotgun (WGS) entry which is preliminary data.</text>
</comment>
<dbReference type="Proteomes" id="UP001497527">
    <property type="component" value="Unassembled WGS sequence"/>
</dbReference>
<accession>A0ABM9P625</accession>
<evidence type="ECO:0000313" key="1">
    <source>
        <dbReference type="EMBL" id="CAL2101013.1"/>
    </source>
</evidence>
<evidence type="ECO:0000313" key="2">
    <source>
        <dbReference type="Proteomes" id="UP001497527"/>
    </source>
</evidence>
<name>A0ABM9P625_9FLAO</name>
<dbReference type="Pfam" id="PF14127">
    <property type="entry name" value="DUF4294"/>
    <property type="match status" value="1"/>
</dbReference>
<dbReference type="RefSeq" id="WP_348718953.1">
    <property type="nucleotide sequence ID" value="NZ_CAXJIO010000001.1"/>
</dbReference>
<reference evidence="1 2" key="1">
    <citation type="submission" date="2024-05" db="EMBL/GenBank/DDBJ databases">
        <authorList>
            <person name="Duchaud E."/>
        </authorList>
    </citation>
    <scope>NUCLEOTIDE SEQUENCE [LARGE SCALE GENOMIC DNA]</scope>
    <source>
        <strain evidence="1">Ena-SAMPLE-TAB-13-05-2024-13:56:06:370-140308</strain>
    </source>
</reference>
<protein>
    <recommendedName>
        <fullName evidence="3">DUF4294 domain-containing protein</fullName>
    </recommendedName>
</protein>
<sequence length="245" mass="29560">MKRIVLLLIILMPLILQAQIKDSLPSFEDEYYLVKRGDSLMIELPEVAVLPKHKFKNKTDIHYYYWFRKKVYKAYPYATLASKRIDSLKLRLSRIPSKSKRRKYTKRIQKYLEEELTDQLKKMTRTEGRVLIKLIHRQTGKTAFDNIKEFRSGWKAFWYNATANLFKLSLKTEYNPSTVNEDYLIEDILQRGYINEELEYQEPKMSIESRGILEKKKGTVDVEEYKRMFAKIRKKKDRKKKRRKK</sequence>